<reference evidence="1 2" key="1">
    <citation type="submission" date="2014-12" db="EMBL/GenBank/DDBJ databases">
        <title>Genome sequence of Flavobacterium anhuiense RCM74.</title>
        <authorList>
            <person name="Kim J.F."/>
            <person name="Song J.Y."/>
            <person name="Kwak M.-J."/>
            <person name="Lee S.-W."/>
        </authorList>
    </citation>
    <scope>NUCLEOTIDE SEQUENCE [LARGE SCALE GENOMIC DNA]</scope>
    <source>
        <strain evidence="1 2">RCM74</strain>
    </source>
</reference>
<name>A0A444W4G8_9FLAO</name>
<dbReference type="EMBL" id="JUIV01000001">
    <property type="protein sequence ID" value="RYJ40598.1"/>
    <property type="molecule type" value="Genomic_DNA"/>
</dbReference>
<sequence>MLIAASFLGCARFSKKTFRNELQKLERKDISGLEGNYSLNPGIEYRYDKPEELDLESKIPDTLINNNAYQFMVTPNLSSKKNLHQRKTENTDRLINLKFQNENLLSIKVYEKGAVIKDTVLSGKYKKGMFYLDNKFVKCNGIPFLFGGCQSNKRRIGLSKNGGLLVNEAYDNTGAFLFFFWAGNDYNAAYEYPRK</sequence>
<comment type="caution">
    <text evidence="1">The sequence shown here is derived from an EMBL/GenBank/DDBJ whole genome shotgun (WGS) entry which is preliminary data.</text>
</comment>
<evidence type="ECO:0000313" key="1">
    <source>
        <dbReference type="EMBL" id="RYJ40598.1"/>
    </source>
</evidence>
<evidence type="ECO:0000313" key="2">
    <source>
        <dbReference type="Proteomes" id="UP000290433"/>
    </source>
</evidence>
<gene>
    <name evidence="1" type="ORF">NU08_0035</name>
</gene>
<protein>
    <submittedName>
        <fullName evidence="1">Uncharacterized protein</fullName>
    </submittedName>
</protein>
<proteinExistence type="predicted"/>
<accession>A0A444W4G8</accession>
<dbReference type="AlphaFoldDB" id="A0A444W4G8"/>
<dbReference type="Proteomes" id="UP000290433">
    <property type="component" value="Unassembled WGS sequence"/>
</dbReference>
<organism evidence="1 2">
    <name type="scientific">Flavobacterium anhuiense</name>
    <dbReference type="NCBI Taxonomy" id="459526"/>
    <lineage>
        <taxon>Bacteria</taxon>
        <taxon>Pseudomonadati</taxon>
        <taxon>Bacteroidota</taxon>
        <taxon>Flavobacteriia</taxon>
        <taxon>Flavobacteriales</taxon>
        <taxon>Flavobacteriaceae</taxon>
        <taxon>Flavobacterium</taxon>
    </lineage>
</organism>